<keyword evidence="2" id="KW-1185">Reference proteome</keyword>
<evidence type="ECO:0000313" key="1">
    <source>
        <dbReference type="EMBL" id="RPD67066.1"/>
    </source>
</evidence>
<sequence>MKRNLTIRMGTTSMTTTPTNVITPKRHLGRTTWMTTTMNDIMTGNVLSYILRRCSFQGANMTRMPLSFLGQILLRLCSFLGLVHLRPLLHPLWQGPSPPRLYRFLGRGLLPRFPSLDSTSALAPYLLLSRAMIGLYLSFSPGANSLRFHCYLPGPSSVPSAVLLTDGDR</sequence>
<proteinExistence type="predicted"/>
<gene>
    <name evidence="1" type="ORF">L227DRAFT_12678</name>
</gene>
<name>A0A5C2T4V0_9APHY</name>
<dbReference type="EMBL" id="ML122250">
    <property type="protein sequence ID" value="RPD67066.1"/>
    <property type="molecule type" value="Genomic_DNA"/>
</dbReference>
<dbReference type="Proteomes" id="UP000313359">
    <property type="component" value="Unassembled WGS sequence"/>
</dbReference>
<dbReference type="AlphaFoldDB" id="A0A5C2T4V0"/>
<accession>A0A5C2T4V0</accession>
<organism evidence="1 2">
    <name type="scientific">Lentinus tigrinus ALCF2SS1-6</name>
    <dbReference type="NCBI Taxonomy" id="1328759"/>
    <lineage>
        <taxon>Eukaryota</taxon>
        <taxon>Fungi</taxon>
        <taxon>Dikarya</taxon>
        <taxon>Basidiomycota</taxon>
        <taxon>Agaricomycotina</taxon>
        <taxon>Agaricomycetes</taxon>
        <taxon>Polyporales</taxon>
        <taxon>Polyporaceae</taxon>
        <taxon>Lentinus</taxon>
    </lineage>
</organism>
<protein>
    <submittedName>
        <fullName evidence="1">Uncharacterized protein</fullName>
    </submittedName>
</protein>
<reference evidence="1" key="1">
    <citation type="journal article" date="2018" name="Genome Biol. Evol.">
        <title>Genomics and development of Lentinus tigrinus, a white-rot wood-decaying mushroom with dimorphic fruiting bodies.</title>
        <authorList>
            <person name="Wu B."/>
            <person name="Xu Z."/>
            <person name="Knudson A."/>
            <person name="Carlson A."/>
            <person name="Chen N."/>
            <person name="Kovaka S."/>
            <person name="LaButti K."/>
            <person name="Lipzen A."/>
            <person name="Pennachio C."/>
            <person name="Riley R."/>
            <person name="Schakwitz W."/>
            <person name="Umezawa K."/>
            <person name="Ohm R.A."/>
            <person name="Grigoriev I.V."/>
            <person name="Nagy L.G."/>
            <person name="Gibbons J."/>
            <person name="Hibbett D."/>
        </authorList>
    </citation>
    <scope>NUCLEOTIDE SEQUENCE [LARGE SCALE GENOMIC DNA]</scope>
    <source>
        <strain evidence="1">ALCF2SS1-6</strain>
    </source>
</reference>
<evidence type="ECO:0000313" key="2">
    <source>
        <dbReference type="Proteomes" id="UP000313359"/>
    </source>
</evidence>